<protein>
    <recommendedName>
        <fullName evidence="4">hydroxymethylbilane synthase</fullName>
        <ecNumber evidence="4">2.5.1.61</ecNumber>
    </recommendedName>
    <alternativeName>
        <fullName evidence="7">Hydroxymethylbilane synthase</fullName>
    </alternativeName>
</protein>
<dbReference type="FunFam" id="3.40.190.10:FF:000260">
    <property type="entry name" value="Porphobilinogen deaminase"/>
    <property type="match status" value="1"/>
</dbReference>
<sequence>MSTDVNRGMSCKMSNRKTFRVGSRKSQLALIQTNSVIDALKKVTQDVDFEIVSMSTTGDKILDIALSKIGEKNLFTRELEVALETKQVDMVVHSLKDLPTTLPEGLMIGSVCKRDSPYDAVVMHPKHKGKQIQDLKDGSVIGTSSLRRQSQLQRKYPGLIFESIRGNLNTRLRKLDEDGKYDAIILAEAGLIRMGWEDRVSQILSADVCMYAVSQGAKAVECRADDTDTLNLLAHIHDPDTTMACIAERAFLRTLEGGCSVPVAVCTEIKDSKFSITGGVFSVDGKQCVQDSVNRDLSEIIEPPKKKIRTTKGVKQYISIAEHTDISHNALDVIMTAGVELANKILTPEGAAILKKAKEDTAKAVMEEKRKKELIKAVESGSVK</sequence>
<dbReference type="InterPro" id="IPR022419">
    <property type="entry name" value="Porphobilin_deaminase_cofac_BS"/>
</dbReference>
<dbReference type="Pfam" id="PF01379">
    <property type="entry name" value="Porphobil_deam"/>
    <property type="match status" value="1"/>
</dbReference>
<dbReference type="PRINTS" id="PR00151">
    <property type="entry name" value="PORPHBDMNASE"/>
</dbReference>
<dbReference type="OrthoDB" id="564646at2759"/>
<name>A0A6J8C516_MYTCO</name>
<evidence type="ECO:0000256" key="1">
    <source>
        <dbReference type="ARBA" id="ARBA00001916"/>
    </source>
</evidence>
<dbReference type="AlphaFoldDB" id="A0A6J8C516"/>
<dbReference type="Pfam" id="PF03900">
    <property type="entry name" value="Porphobil_deamC"/>
    <property type="match status" value="1"/>
</dbReference>
<dbReference type="GO" id="GO:0004418">
    <property type="term" value="F:hydroxymethylbilane synthase activity"/>
    <property type="evidence" value="ECO:0007669"/>
    <property type="project" value="UniProtKB-EC"/>
</dbReference>
<organism evidence="10 11">
    <name type="scientific">Mytilus coruscus</name>
    <name type="common">Sea mussel</name>
    <dbReference type="NCBI Taxonomy" id="42192"/>
    <lineage>
        <taxon>Eukaryota</taxon>
        <taxon>Metazoa</taxon>
        <taxon>Spiralia</taxon>
        <taxon>Lophotrochozoa</taxon>
        <taxon>Mollusca</taxon>
        <taxon>Bivalvia</taxon>
        <taxon>Autobranchia</taxon>
        <taxon>Pteriomorphia</taxon>
        <taxon>Mytilida</taxon>
        <taxon>Mytiloidea</taxon>
        <taxon>Mytilidae</taxon>
        <taxon>Mytilinae</taxon>
        <taxon>Mytilus</taxon>
    </lineage>
</organism>
<dbReference type="InterPro" id="IPR022417">
    <property type="entry name" value="Porphobilin_deaminase_N"/>
</dbReference>
<dbReference type="SUPFAM" id="SSF53850">
    <property type="entry name" value="Periplasmic binding protein-like II"/>
    <property type="match status" value="1"/>
</dbReference>
<dbReference type="EC" id="2.5.1.61" evidence="4"/>
<keyword evidence="11" id="KW-1185">Reference proteome</keyword>
<dbReference type="SUPFAM" id="SSF54782">
    <property type="entry name" value="Porphobilinogen deaminase (hydroxymethylbilane synthase), C-terminal domain"/>
    <property type="match status" value="1"/>
</dbReference>
<dbReference type="Gene3D" id="3.40.190.10">
    <property type="entry name" value="Periplasmic binding protein-like II"/>
    <property type="match status" value="2"/>
</dbReference>
<dbReference type="CDD" id="cd13645">
    <property type="entry name" value="PBP2_HuPBGD_like"/>
    <property type="match status" value="1"/>
</dbReference>
<evidence type="ECO:0000313" key="11">
    <source>
        <dbReference type="Proteomes" id="UP000507470"/>
    </source>
</evidence>
<comment type="pathway">
    <text evidence="2">Porphyrin-containing compound metabolism; protoporphyrin-IX biosynthesis; coproporphyrinogen-III from 5-aminolevulinate: step 2/4.</text>
</comment>
<dbReference type="InterPro" id="IPR000860">
    <property type="entry name" value="HemC"/>
</dbReference>
<dbReference type="UniPathway" id="UPA00251">
    <property type="reaction ID" value="UER00319"/>
</dbReference>
<dbReference type="Proteomes" id="UP000507470">
    <property type="component" value="Unassembled WGS sequence"/>
</dbReference>
<evidence type="ECO:0000256" key="2">
    <source>
        <dbReference type="ARBA" id="ARBA00004735"/>
    </source>
</evidence>
<keyword evidence="5 10" id="KW-0808">Transferase</keyword>
<gene>
    <name evidence="10" type="ORF">MCOR_25594</name>
</gene>
<evidence type="ECO:0000256" key="3">
    <source>
        <dbReference type="ARBA" id="ARBA00005638"/>
    </source>
</evidence>
<evidence type="ECO:0000256" key="6">
    <source>
        <dbReference type="ARBA" id="ARBA00023244"/>
    </source>
</evidence>
<evidence type="ECO:0000256" key="4">
    <source>
        <dbReference type="ARBA" id="ARBA00012655"/>
    </source>
</evidence>
<feature type="domain" description="Porphobilinogen deaminase C-terminal" evidence="9">
    <location>
        <begin position="243"/>
        <end position="292"/>
    </location>
</feature>
<feature type="domain" description="Porphobilinogen deaminase N-terminal" evidence="8">
    <location>
        <begin position="19"/>
        <end position="229"/>
    </location>
</feature>
<dbReference type="InterPro" id="IPR036803">
    <property type="entry name" value="Porphobilinogen_deaminase_C_sf"/>
</dbReference>
<dbReference type="Gene3D" id="3.30.160.40">
    <property type="entry name" value="Porphobilinogen deaminase, C-terminal domain"/>
    <property type="match status" value="1"/>
</dbReference>
<dbReference type="InterPro" id="IPR022418">
    <property type="entry name" value="Porphobilinogen_deaminase_C"/>
</dbReference>
<dbReference type="PROSITE" id="PS00533">
    <property type="entry name" value="PORPHOBILINOGEN_DEAM"/>
    <property type="match status" value="1"/>
</dbReference>
<dbReference type="NCBIfam" id="TIGR00212">
    <property type="entry name" value="hemC"/>
    <property type="match status" value="1"/>
</dbReference>
<comment type="similarity">
    <text evidence="3">Belongs to the HMBS family.</text>
</comment>
<evidence type="ECO:0000259" key="9">
    <source>
        <dbReference type="Pfam" id="PF03900"/>
    </source>
</evidence>
<dbReference type="EMBL" id="CACVKT020004542">
    <property type="protein sequence ID" value="CAC5390501.1"/>
    <property type="molecule type" value="Genomic_DNA"/>
</dbReference>
<keyword evidence="6" id="KW-0627">Porphyrin biosynthesis</keyword>
<dbReference type="HAMAP" id="MF_00260">
    <property type="entry name" value="Porphobil_deam"/>
    <property type="match status" value="1"/>
</dbReference>
<dbReference type="GO" id="GO:0006782">
    <property type="term" value="P:protoporphyrinogen IX biosynthetic process"/>
    <property type="evidence" value="ECO:0007669"/>
    <property type="project" value="UniProtKB-UniPathway"/>
</dbReference>
<evidence type="ECO:0000256" key="7">
    <source>
        <dbReference type="ARBA" id="ARBA00033064"/>
    </source>
</evidence>
<evidence type="ECO:0000256" key="5">
    <source>
        <dbReference type="ARBA" id="ARBA00022679"/>
    </source>
</evidence>
<proteinExistence type="inferred from homology"/>
<dbReference type="PANTHER" id="PTHR11557:SF0">
    <property type="entry name" value="PORPHOBILINOGEN DEAMINASE"/>
    <property type="match status" value="1"/>
</dbReference>
<reference evidence="10 11" key="1">
    <citation type="submission" date="2020-06" db="EMBL/GenBank/DDBJ databases">
        <authorList>
            <person name="Li R."/>
            <person name="Bekaert M."/>
        </authorList>
    </citation>
    <scope>NUCLEOTIDE SEQUENCE [LARGE SCALE GENOMIC DNA]</scope>
    <source>
        <strain evidence="11">wild</strain>
    </source>
</reference>
<dbReference type="GO" id="GO:0005737">
    <property type="term" value="C:cytoplasm"/>
    <property type="evidence" value="ECO:0007669"/>
    <property type="project" value="TreeGrafter"/>
</dbReference>
<dbReference type="PANTHER" id="PTHR11557">
    <property type="entry name" value="PORPHOBILINOGEN DEAMINASE"/>
    <property type="match status" value="1"/>
</dbReference>
<accession>A0A6J8C516</accession>
<evidence type="ECO:0000259" key="8">
    <source>
        <dbReference type="Pfam" id="PF01379"/>
    </source>
</evidence>
<dbReference type="FunFam" id="3.40.190.10:FF:000005">
    <property type="entry name" value="Porphobilinogen deaminase"/>
    <property type="match status" value="1"/>
</dbReference>
<evidence type="ECO:0000313" key="10">
    <source>
        <dbReference type="EMBL" id="CAC5390501.1"/>
    </source>
</evidence>
<comment type="cofactor">
    <cofactor evidence="1">
        <name>dipyrromethane</name>
        <dbReference type="ChEBI" id="CHEBI:60342"/>
    </cofactor>
</comment>